<comment type="subcellular location">
    <subcellularLocation>
        <location evidence="1">Membrane</location>
        <topology evidence="1">Multi-pass membrane protein</topology>
    </subcellularLocation>
</comment>
<gene>
    <name evidence="7" type="ORF">AAHA92_04871</name>
</gene>
<feature type="transmembrane region" description="Helical" evidence="6">
    <location>
        <begin position="70"/>
        <end position="94"/>
    </location>
</feature>
<protein>
    <submittedName>
        <fullName evidence="7">ALBINO3-like protein 2, chloroplastic</fullName>
    </submittedName>
</protein>
<dbReference type="GO" id="GO:0051205">
    <property type="term" value="P:protein insertion into membrane"/>
    <property type="evidence" value="ECO:0007669"/>
    <property type="project" value="UniProtKB-ARBA"/>
</dbReference>
<dbReference type="PANTHER" id="PTHR12428">
    <property type="entry name" value="OXA1"/>
    <property type="match status" value="1"/>
</dbReference>
<dbReference type="GO" id="GO:0016020">
    <property type="term" value="C:membrane"/>
    <property type="evidence" value="ECO:0007669"/>
    <property type="project" value="UniProtKB-SubCell"/>
</dbReference>
<dbReference type="InterPro" id="IPR011990">
    <property type="entry name" value="TPR-like_helical_dom_sf"/>
</dbReference>
<dbReference type="Proteomes" id="UP001567538">
    <property type="component" value="Unassembled WGS sequence"/>
</dbReference>
<feature type="transmembrane region" description="Helical" evidence="6">
    <location>
        <begin position="27"/>
        <end position="49"/>
    </location>
</feature>
<keyword evidence="4 6" id="KW-1133">Transmembrane helix</keyword>
<name>A0ABD1I0N8_SALDI</name>
<dbReference type="PANTHER" id="PTHR12428:SF65">
    <property type="entry name" value="CYTOCHROME C OXIDASE ASSEMBLY PROTEIN COX18, MITOCHONDRIAL"/>
    <property type="match status" value="1"/>
</dbReference>
<dbReference type="EMBL" id="JBEAFC010000003">
    <property type="protein sequence ID" value="KAL1562276.1"/>
    <property type="molecule type" value="Genomic_DNA"/>
</dbReference>
<keyword evidence="5 6" id="KW-0472">Membrane</keyword>
<evidence type="ECO:0000256" key="5">
    <source>
        <dbReference type="ARBA" id="ARBA00023136"/>
    </source>
</evidence>
<proteinExistence type="inferred from homology"/>
<evidence type="ECO:0000256" key="3">
    <source>
        <dbReference type="ARBA" id="ARBA00022692"/>
    </source>
</evidence>
<evidence type="ECO:0000313" key="7">
    <source>
        <dbReference type="EMBL" id="KAL1562276.1"/>
    </source>
</evidence>
<dbReference type="InterPro" id="IPR001708">
    <property type="entry name" value="YidC/ALB3/OXA1/COX18"/>
</dbReference>
<comment type="similarity">
    <text evidence="2">Belongs to the OXA1/ALB3/YidC (TC 2.A.9.2) family.</text>
</comment>
<evidence type="ECO:0000256" key="6">
    <source>
        <dbReference type="SAM" id="Phobius"/>
    </source>
</evidence>
<evidence type="ECO:0000256" key="1">
    <source>
        <dbReference type="ARBA" id="ARBA00004141"/>
    </source>
</evidence>
<dbReference type="Gene3D" id="1.25.40.10">
    <property type="entry name" value="Tetratricopeptide repeat domain"/>
    <property type="match status" value="1"/>
</dbReference>
<organism evidence="7 8">
    <name type="scientific">Salvia divinorum</name>
    <name type="common">Maria pastora</name>
    <name type="synonym">Diviner's sage</name>
    <dbReference type="NCBI Taxonomy" id="28513"/>
    <lineage>
        <taxon>Eukaryota</taxon>
        <taxon>Viridiplantae</taxon>
        <taxon>Streptophyta</taxon>
        <taxon>Embryophyta</taxon>
        <taxon>Tracheophyta</taxon>
        <taxon>Spermatophyta</taxon>
        <taxon>Magnoliopsida</taxon>
        <taxon>eudicotyledons</taxon>
        <taxon>Gunneridae</taxon>
        <taxon>Pentapetalae</taxon>
        <taxon>asterids</taxon>
        <taxon>lamiids</taxon>
        <taxon>Lamiales</taxon>
        <taxon>Lamiaceae</taxon>
        <taxon>Nepetoideae</taxon>
        <taxon>Mentheae</taxon>
        <taxon>Salviinae</taxon>
        <taxon>Salvia</taxon>
        <taxon>Salvia subgen. Calosphace</taxon>
    </lineage>
</organism>
<reference evidence="7 8" key="1">
    <citation type="submission" date="2024-06" db="EMBL/GenBank/DDBJ databases">
        <title>A chromosome level genome sequence of Diviner's sage (Salvia divinorum).</title>
        <authorList>
            <person name="Ford S.A."/>
            <person name="Ro D.-K."/>
            <person name="Ness R.W."/>
            <person name="Phillips M.A."/>
        </authorList>
    </citation>
    <scope>NUCLEOTIDE SEQUENCE [LARGE SCALE GENOMIC DNA]</scope>
    <source>
        <strain evidence="7">SAF-2024a</strain>
        <tissue evidence="7">Leaf</tissue>
    </source>
</reference>
<keyword evidence="8" id="KW-1185">Reference proteome</keyword>
<accession>A0ABD1I0N8</accession>
<evidence type="ECO:0000256" key="4">
    <source>
        <dbReference type="ARBA" id="ARBA00022989"/>
    </source>
</evidence>
<comment type="caution">
    <text evidence="7">The sequence shown here is derived from an EMBL/GenBank/DDBJ whole genome shotgun (WGS) entry which is preliminary data.</text>
</comment>
<sequence>MCLDHHPGFDSGGTLWFQNLIEYPHGALGLLFPFFIVGLHVVNVQLSFAKSPLQQLPGSLGSLAKGYKNYLLILTLPLLTAAFSIPQGSLVYWLSNSTLTLIQVGDVALKLVSQVADIAIIAKEREVHAQTLSPVELVNYSIKVLSTGREDIAIICLRLALEKDPGFVKAMLILGQTLLKNKQFVEAADLFETAISKLLVDGDPTEVEDIDLLILVSQWRVLLMCNSLKLSLSFQQTCAGKMEQGLVHLERIARIKEPEDSKSKAHYYNGFLVLSSALANVGREDEALKYLQMAVAYDSSYSVYIEHLKNDSEKPSSDPSNSTK</sequence>
<keyword evidence="3 6" id="KW-0812">Transmembrane</keyword>
<dbReference type="AlphaFoldDB" id="A0ABD1I0N8"/>
<dbReference type="SUPFAM" id="SSF48452">
    <property type="entry name" value="TPR-like"/>
    <property type="match status" value="1"/>
</dbReference>
<evidence type="ECO:0000256" key="2">
    <source>
        <dbReference type="ARBA" id="ARBA00010583"/>
    </source>
</evidence>
<evidence type="ECO:0000313" key="8">
    <source>
        <dbReference type="Proteomes" id="UP001567538"/>
    </source>
</evidence>